<protein>
    <submittedName>
        <fullName evidence="2">Uncharacterized protein</fullName>
    </submittedName>
</protein>
<dbReference type="EMBL" id="BOPG01000125">
    <property type="protein sequence ID" value="GIJ64684.1"/>
    <property type="molecule type" value="Genomic_DNA"/>
</dbReference>
<dbReference type="RefSeq" id="WP_204013939.1">
    <property type="nucleotide sequence ID" value="NZ_BOPG01000125.1"/>
</dbReference>
<evidence type="ECO:0000313" key="3">
    <source>
        <dbReference type="Proteomes" id="UP000612585"/>
    </source>
</evidence>
<sequence length="329" mass="36132">MGLFKRRPKNNPAIEEGSASATTVVTPRPTPDGKGIAFPDSAAIDHWKRRVADAGLTVRGVEYNGQASYLTLAGPDAERAKTFLRNEHVDRELYYIVVETPDGTWGLDIEGLYLERLRPWQQDTESAEYQVPAGSIAGNPRSVNLAARGKVDNFLVWIGCGRCAHRWADGVRYQNRTLTRCPSCGAKNSVDSSNVQVAPLDQQPTPSSPLSSSPSNRSADSASEQQRAQIARRIAELLDFNQVHYGELDKEQQSQATDCRHLDAIISSGGAPPDWISHAVELRSIGHQLNREGGVRLMRETAAQADGLSKYGVRQVIVLFWEGIGGWQD</sequence>
<evidence type="ECO:0000313" key="2">
    <source>
        <dbReference type="EMBL" id="GIJ64684.1"/>
    </source>
</evidence>
<keyword evidence="3" id="KW-1185">Reference proteome</keyword>
<evidence type="ECO:0000256" key="1">
    <source>
        <dbReference type="SAM" id="MobiDB-lite"/>
    </source>
</evidence>
<feature type="region of interest" description="Disordered" evidence="1">
    <location>
        <begin position="1"/>
        <end position="34"/>
    </location>
</feature>
<dbReference type="Proteomes" id="UP000612585">
    <property type="component" value="Unassembled WGS sequence"/>
</dbReference>
<feature type="compositionally biased region" description="Low complexity" evidence="1">
    <location>
        <begin position="199"/>
        <end position="223"/>
    </location>
</feature>
<dbReference type="AlphaFoldDB" id="A0A8J3ZI71"/>
<accession>A0A8J3ZI71</accession>
<proteinExistence type="predicted"/>
<feature type="region of interest" description="Disordered" evidence="1">
    <location>
        <begin position="198"/>
        <end position="226"/>
    </location>
</feature>
<gene>
    <name evidence="2" type="ORF">Vau01_122000</name>
</gene>
<comment type="caution">
    <text evidence="2">The sequence shown here is derived from an EMBL/GenBank/DDBJ whole genome shotgun (WGS) entry which is preliminary data.</text>
</comment>
<name>A0A8J3ZI71_9ACTN</name>
<organism evidence="2 3">
    <name type="scientific">Virgisporangium aurantiacum</name>
    <dbReference type="NCBI Taxonomy" id="175570"/>
    <lineage>
        <taxon>Bacteria</taxon>
        <taxon>Bacillati</taxon>
        <taxon>Actinomycetota</taxon>
        <taxon>Actinomycetes</taxon>
        <taxon>Micromonosporales</taxon>
        <taxon>Micromonosporaceae</taxon>
        <taxon>Virgisporangium</taxon>
    </lineage>
</organism>
<reference evidence="2" key="1">
    <citation type="submission" date="2021-01" db="EMBL/GenBank/DDBJ databases">
        <title>Whole genome shotgun sequence of Virgisporangium aurantiacum NBRC 16421.</title>
        <authorList>
            <person name="Komaki H."/>
            <person name="Tamura T."/>
        </authorList>
    </citation>
    <scope>NUCLEOTIDE SEQUENCE</scope>
    <source>
        <strain evidence="2">NBRC 16421</strain>
    </source>
</reference>